<protein>
    <submittedName>
        <fullName evidence="1">Endodeoxyribonuclease RusA</fullName>
    </submittedName>
</protein>
<sequence>MNALKQSWKNFIVWYIKDSGYENLKLDDVDIIYNIYHPTKRRTDPDNYTPKFIHDGFVESGFLLDDDREHLKSLTIRCHVDKNNPRTEIEIIQHNTKENT</sequence>
<dbReference type="SUPFAM" id="SSF103084">
    <property type="entry name" value="Holliday junction resolvase RusA"/>
    <property type="match status" value="1"/>
</dbReference>
<accession>A0A8S5SC10</accession>
<dbReference type="InterPro" id="IPR036614">
    <property type="entry name" value="RusA-like_sf"/>
</dbReference>
<organism evidence="1">
    <name type="scientific">Siphoviridae sp. ctJLl6</name>
    <dbReference type="NCBI Taxonomy" id="2827836"/>
    <lineage>
        <taxon>Viruses</taxon>
        <taxon>Duplodnaviria</taxon>
        <taxon>Heunggongvirae</taxon>
        <taxon>Uroviricota</taxon>
        <taxon>Caudoviricetes</taxon>
    </lineage>
</organism>
<dbReference type="GO" id="GO:0006281">
    <property type="term" value="P:DNA repair"/>
    <property type="evidence" value="ECO:0007669"/>
    <property type="project" value="InterPro"/>
</dbReference>
<dbReference type="GO" id="GO:0006310">
    <property type="term" value="P:DNA recombination"/>
    <property type="evidence" value="ECO:0007669"/>
    <property type="project" value="InterPro"/>
</dbReference>
<name>A0A8S5SC10_9CAUD</name>
<dbReference type="Gene3D" id="3.30.1330.70">
    <property type="entry name" value="Holliday junction resolvase RusA"/>
    <property type="match status" value="1"/>
</dbReference>
<proteinExistence type="predicted"/>
<dbReference type="EMBL" id="BK032565">
    <property type="protein sequence ID" value="DAF48207.1"/>
    <property type="molecule type" value="Genomic_DNA"/>
</dbReference>
<dbReference type="GO" id="GO:0000287">
    <property type="term" value="F:magnesium ion binding"/>
    <property type="evidence" value="ECO:0007669"/>
    <property type="project" value="InterPro"/>
</dbReference>
<reference evidence="1" key="1">
    <citation type="journal article" date="2021" name="Proc. Natl. Acad. Sci. U.S.A.">
        <title>A Catalog of Tens of Thousands of Viruses from Human Metagenomes Reveals Hidden Associations with Chronic Diseases.</title>
        <authorList>
            <person name="Tisza M.J."/>
            <person name="Buck C.B."/>
        </authorList>
    </citation>
    <scope>NUCLEOTIDE SEQUENCE</scope>
    <source>
        <strain evidence="1">CtJLl6</strain>
    </source>
</reference>
<evidence type="ECO:0000313" key="1">
    <source>
        <dbReference type="EMBL" id="DAF48207.1"/>
    </source>
</evidence>